<reference evidence="2" key="1">
    <citation type="submission" date="2019-11" db="EMBL/GenBank/DDBJ databases">
        <title>Bipolaris sorokiniana Genome sequencing.</title>
        <authorList>
            <person name="Wang H."/>
        </authorList>
    </citation>
    <scope>NUCLEOTIDE SEQUENCE</scope>
</reference>
<dbReference type="AlphaFoldDB" id="A0A8H5ZL46"/>
<proteinExistence type="predicted"/>
<dbReference type="EMBL" id="WNKQ01000006">
    <property type="protein sequence ID" value="KAF5851095.1"/>
    <property type="molecule type" value="Genomic_DNA"/>
</dbReference>
<comment type="caution">
    <text evidence="2">The sequence shown here is derived from an EMBL/GenBank/DDBJ whole genome shotgun (WGS) entry which is preliminary data.</text>
</comment>
<dbReference type="Proteomes" id="UP000624244">
    <property type="component" value="Unassembled WGS sequence"/>
</dbReference>
<evidence type="ECO:0000313" key="2">
    <source>
        <dbReference type="EMBL" id="KAF5851095.1"/>
    </source>
</evidence>
<protein>
    <submittedName>
        <fullName evidence="2">Uncharacterized protein</fullName>
    </submittedName>
</protein>
<accession>A0A8H5ZL46</accession>
<organism evidence="2 3">
    <name type="scientific">Cochliobolus sativus</name>
    <name type="common">Common root rot and spot blotch fungus</name>
    <name type="synonym">Bipolaris sorokiniana</name>
    <dbReference type="NCBI Taxonomy" id="45130"/>
    <lineage>
        <taxon>Eukaryota</taxon>
        <taxon>Fungi</taxon>
        <taxon>Dikarya</taxon>
        <taxon>Ascomycota</taxon>
        <taxon>Pezizomycotina</taxon>
        <taxon>Dothideomycetes</taxon>
        <taxon>Pleosporomycetidae</taxon>
        <taxon>Pleosporales</taxon>
        <taxon>Pleosporineae</taxon>
        <taxon>Pleosporaceae</taxon>
        <taxon>Bipolaris</taxon>
    </lineage>
</organism>
<feature type="region of interest" description="Disordered" evidence="1">
    <location>
        <begin position="49"/>
        <end position="71"/>
    </location>
</feature>
<name>A0A8H5ZL46_COCSA</name>
<gene>
    <name evidence="2" type="ORF">GGP41_010681</name>
</gene>
<evidence type="ECO:0000313" key="3">
    <source>
        <dbReference type="Proteomes" id="UP000624244"/>
    </source>
</evidence>
<evidence type="ECO:0000256" key="1">
    <source>
        <dbReference type="SAM" id="MobiDB-lite"/>
    </source>
</evidence>
<sequence>MCMAVGAWRGRGWRTGADNQPLTSVCHGQMRVLAWKQWLTQKFGCGGKETEGANEGGEDVGCVTDGEAMQS</sequence>